<evidence type="ECO:0000256" key="4">
    <source>
        <dbReference type="ARBA" id="ARBA00022475"/>
    </source>
</evidence>
<dbReference type="AlphaFoldDB" id="A0A7Z7HQT0"/>
<dbReference type="InterPro" id="IPR058633">
    <property type="entry name" value="EmrA/FarA_HH"/>
</dbReference>
<dbReference type="GO" id="GO:0005886">
    <property type="term" value="C:plasma membrane"/>
    <property type="evidence" value="ECO:0007669"/>
    <property type="project" value="UniProtKB-SubCell"/>
</dbReference>
<keyword evidence="7" id="KW-1133">Transmembrane helix</keyword>
<evidence type="ECO:0000259" key="10">
    <source>
        <dbReference type="Pfam" id="PF25885"/>
    </source>
</evidence>
<keyword evidence="3" id="KW-0813">Transport</keyword>
<keyword evidence="4" id="KW-1003">Cell membrane</keyword>
<evidence type="ECO:0000313" key="12">
    <source>
        <dbReference type="EMBL" id="SMB25899.1"/>
    </source>
</evidence>
<feature type="coiled-coil region" evidence="9">
    <location>
        <begin position="151"/>
        <end position="178"/>
    </location>
</feature>
<evidence type="ECO:0000256" key="8">
    <source>
        <dbReference type="ARBA" id="ARBA00023136"/>
    </source>
</evidence>
<dbReference type="Pfam" id="PF25963">
    <property type="entry name" value="Beta-barrel_AAEA"/>
    <property type="match status" value="1"/>
</dbReference>
<protein>
    <submittedName>
        <fullName evidence="12">Multidrug efflux system</fullName>
    </submittedName>
</protein>
<evidence type="ECO:0000256" key="7">
    <source>
        <dbReference type="ARBA" id="ARBA00022989"/>
    </source>
</evidence>
<dbReference type="InterPro" id="IPR050739">
    <property type="entry name" value="MFP"/>
</dbReference>
<dbReference type="Gene3D" id="2.40.50.100">
    <property type="match status" value="1"/>
</dbReference>
<dbReference type="FunFam" id="2.40.30.170:FF:000003">
    <property type="entry name" value="Multidrug resistance protein A"/>
    <property type="match status" value="1"/>
</dbReference>
<evidence type="ECO:0000256" key="5">
    <source>
        <dbReference type="ARBA" id="ARBA00022519"/>
    </source>
</evidence>
<sequence>MIAFTLLCLLLALGYALYWGMVARHKVYTDNAYVQGNVVQVTPLAGGTVVAVNVNDTDQVQAGQVLASLDPLDSRLALDQAEARLAQTVRDTRALYATDKALAALVSARQADVRRSEFERSRLKTDLARRAGLLDAGAVSLEEVQHLRTAVANANALHAAALAALNEAQEQLAKNQTQTAGVEVSRHPRVLAAAASYREAWLAHQRREIVAPVAGTVAQRHVQVGQRVNSGVPIMAIVPLDQVWVDANFKESQLEKLRIGQAVELTADVYGSRRKFHGHVAGLAAGTGAVFSLLPAQNATGNWIKIVQRVPVRIRLDASELIETPLRVGLSMEASIDVRDQSGHAVTDASAGQAASVSATSVYADLERAADARVEAIIAGNLGQAAP</sequence>
<comment type="similarity">
    <text evidence="2">Belongs to the membrane fusion protein (MFP) (TC 8.A.1) family.</text>
</comment>
<dbReference type="GO" id="GO:1990961">
    <property type="term" value="P:xenobiotic detoxification by transmembrane export across the plasma membrane"/>
    <property type="evidence" value="ECO:0007669"/>
    <property type="project" value="UniProtKB-ARBA"/>
</dbReference>
<name>A0A7Z7HQT0_9PROT</name>
<dbReference type="EMBL" id="LT837803">
    <property type="protein sequence ID" value="SMB25899.1"/>
    <property type="molecule type" value="Genomic_DNA"/>
</dbReference>
<proteinExistence type="inferred from homology"/>
<keyword evidence="5" id="KW-0997">Cell inner membrane</keyword>
<gene>
    <name evidence="12" type="primary">emrA</name>
    <name evidence="12" type="ORF">SDENCHOL_20003</name>
</gene>
<dbReference type="Gene3D" id="2.40.30.170">
    <property type="match status" value="1"/>
</dbReference>
<evidence type="ECO:0000256" key="1">
    <source>
        <dbReference type="ARBA" id="ARBA00004377"/>
    </source>
</evidence>
<dbReference type="GO" id="GO:0015721">
    <property type="term" value="P:bile acid and bile salt transport"/>
    <property type="evidence" value="ECO:0007669"/>
    <property type="project" value="UniProtKB-ARBA"/>
</dbReference>
<reference evidence="12" key="1">
    <citation type="submission" date="2017-03" db="EMBL/GenBank/DDBJ databases">
        <authorList>
            <consortium name="AG Boll"/>
        </authorList>
    </citation>
    <scope>NUCLEOTIDE SEQUENCE [LARGE SCALE GENOMIC DNA]</scope>
    <source>
        <strain evidence="12">Chol</strain>
    </source>
</reference>
<dbReference type="SUPFAM" id="SSF111369">
    <property type="entry name" value="HlyD-like secretion proteins"/>
    <property type="match status" value="2"/>
</dbReference>
<evidence type="ECO:0000256" key="9">
    <source>
        <dbReference type="SAM" id="Coils"/>
    </source>
</evidence>
<feature type="domain" description="Multidrug export protein EmrA/FarA alpha-helical hairpin" evidence="10">
    <location>
        <begin position="73"/>
        <end position="206"/>
    </location>
</feature>
<dbReference type="Proteomes" id="UP000242886">
    <property type="component" value="Chromosome SDENCHOL"/>
</dbReference>
<feature type="domain" description="p-hydroxybenzoic acid efflux pump subunit AaeA-like beta-barrel" evidence="11">
    <location>
        <begin position="244"/>
        <end position="320"/>
    </location>
</feature>
<dbReference type="GO" id="GO:0046677">
    <property type="term" value="P:response to antibiotic"/>
    <property type="evidence" value="ECO:0007669"/>
    <property type="project" value="UniProtKB-ARBA"/>
</dbReference>
<dbReference type="PANTHER" id="PTHR30386:SF19">
    <property type="entry name" value="MULTIDRUG EXPORT PROTEIN EMRA-RELATED"/>
    <property type="match status" value="1"/>
</dbReference>
<dbReference type="InterPro" id="IPR058634">
    <property type="entry name" value="AaeA-lik-b-barrel"/>
</dbReference>
<evidence type="ECO:0000259" key="11">
    <source>
        <dbReference type="Pfam" id="PF25963"/>
    </source>
</evidence>
<evidence type="ECO:0000256" key="6">
    <source>
        <dbReference type="ARBA" id="ARBA00022692"/>
    </source>
</evidence>
<evidence type="ECO:0000313" key="13">
    <source>
        <dbReference type="Proteomes" id="UP000242886"/>
    </source>
</evidence>
<organism evidence="12 13">
    <name type="scientific">Sterolibacterium denitrificans</name>
    <dbReference type="NCBI Taxonomy" id="157592"/>
    <lineage>
        <taxon>Bacteria</taxon>
        <taxon>Pseudomonadati</taxon>
        <taxon>Pseudomonadota</taxon>
        <taxon>Betaproteobacteria</taxon>
        <taxon>Nitrosomonadales</taxon>
        <taxon>Sterolibacteriaceae</taxon>
        <taxon>Sterolibacterium</taxon>
    </lineage>
</organism>
<keyword evidence="13" id="KW-1185">Reference proteome</keyword>
<keyword evidence="9" id="KW-0175">Coiled coil</keyword>
<dbReference type="Gene3D" id="1.10.287.470">
    <property type="entry name" value="Helix hairpin bin"/>
    <property type="match status" value="1"/>
</dbReference>
<comment type="subcellular location">
    <subcellularLocation>
        <location evidence="1">Cell inner membrane</location>
        <topology evidence="1">Single-pass membrane protein</topology>
    </subcellularLocation>
</comment>
<keyword evidence="8" id="KW-0472">Membrane</keyword>
<evidence type="ECO:0000256" key="3">
    <source>
        <dbReference type="ARBA" id="ARBA00022448"/>
    </source>
</evidence>
<accession>A0A7Z7HQT0</accession>
<dbReference type="Pfam" id="PF25885">
    <property type="entry name" value="HH_EMRA"/>
    <property type="match status" value="1"/>
</dbReference>
<keyword evidence="6" id="KW-0812">Transmembrane</keyword>
<dbReference type="PANTHER" id="PTHR30386">
    <property type="entry name" value="MEMBRANE FUSION SUBUNIT OF EMRAB-TOLC MULTIDRUG EFFLUX PUMP"/>
    <property type="match status" value="1"/>
</dbReference>
<evidence type="ECO:0000256" key="2">
    <source>
        <dbReference type="ARBA" id="ARBA00009477"/>
    </source>
</evidence>